<keyword evidence="4" id="KW-0500">Molybdenum</keyword>
<dbReference type="PANTHER" id="PTHR30632:SF14">
    <property type="entry name" value="TUNGSTATE_MOLYBDATE_CHROMATE-BINDING PROTEIN MODA"/>
    <property type="match status" value="1"/>
</dbReference>
<name>A0A1H8ZXK2_9GAMM</name>
<organism evidence="6 7">
    <name type="scientific">Ectothiorhodospira magna</name>
    <dbReference type="NCBI Taxonomy" id="867345"/>
    <lineage>
        <taxon>Bacteria</taxon>
        <taxon>Pseudomonadati</taxon>
        <taxon>Pseudomonadota</taxon>
        <taxon>Gammaproteobacteria</taxon>
        <taxon>Chromatiales</taxon>
        <taxon>Ectothiorhodospiraceae</taxon>
        <taxon>Ectothiorhodospira</taxon>
    </lineage>
</organism>
<evidence type="ECO:0000313" key="7">
    <source>
        <dbReference type="Proteomes" id="UP000199496"/>
    </source>
</evidence>
<dbReference type="CDD" id="cd13539">
    <property type="entry name" value="PBP2_AvModA"/>
    <property type="match status" value="1"/>
</dbReference>
<dbReference type="NCBIfam" id="TIGR01256">
    <property type="entry name" value="modA"/>
    <property type="match status" value="1"/>
</dbReference>
<dbReference type="GO" id="GO:0046872">
    <property type="term" value="F:metal ion binding"/>
    <property type="evidence" value="ECO:0007669"/>
    <property type="project" value="UniProtKB-KW"/>
</dbReference>
<feature type="signal peptide" evidence="5">
    <location>
        <begin position="1"/>
        <end position="22"/>
    </location>
</feature>
<dbReference type="PIRSF" id="PIRSF004846">
    <property type="entry name" value="ModA"/>
    <property type="match status" value="1"/>
</dbReference>
<keyword evidence="7" id="KW-1185">Reference proteome</keyword>
<evidence type="ECO:0000256" key="1">
    <source>
        <dbReference type="ARBA" id="ARBA00009175"/>
    </source>
</evidence>
<dbReference type="RefSeq" id="WP_090203460.1">
    <property type="nucleotide sequence ID" value="NZ_FOFO01000003.1"/>
</dbReference>
<evidence type="ECO:0000256" key="2">
    <source>
        <dbReference type="ARBA" id="ARBA00022723"/>
    </source>
</evidence>
<dbReference type="Proteomes" id="UP000199496">
    <property type="component" value="Unassembled WGS sequence"/>
</dbReference>
<feature type="binding site" evidence="4">
    <location>
        <position position="59"/>
    </location>
    <ligand>
        <name>molybdate</name>
        <dbReference type="ChEBI" id="CHEBI:36264"/>
    </ligand>
</feature>
<dbReference type="GO" id="GO:0030973">
    <property type="term" value="F:molybdate ion binding"/>
    <property type="evidence" value="ECO:0007669"/>
    <property type="project" value="InterPro"/>
</dbReference>
<feature type="binding site" evidence="4">
    <location>
        <position position="169"/>
    </location>
    <ligand>
        <name>molybdate</name>
        <dbReference type="ChEBI" id="CHEBI:36264"/>
    </ligand>
</feature>
<protein>
    <submittedName>
        <fullName evidence="6">Molybdate transport system substrate-binding protein</fullName>
    </submittedName>
</protein>
<reference evidence="6 7" key="1">
    <citation type="submission" date="2016-10" db="EMBL/GenBank/DDBJ databases">
        <authorList>
            <person name="de Groot N.N."/>
        </authorList>
    </citation>
    <scope>NUCLEOTIDE SEQUENCE [LARGE SCALE GENOMIC DNA]</scope>
    <source>
        <strain evidence="6 7">B7-7</strain>
    </source>
</reference>
<dbReference type="OrthoDB" id="9785015at2"/>
<evidence type="ECO:0000256" key="3">
    <source>
        <dbReference type="ARBA" id="ARBA00022729"/>
    </source>
</evidence>
<dbReference type="InterPro" id="IPR050682">
    <property type="entry name" value="ModA/WtpA"/>
</dbReference>
<feature type="chain" id="PRO_5011692092" evidence="5">
    <location>
        <begin position="23"/>
        <end position="253"/>
    </location>
</feature>
<dbReference type="SUPFAM" id="SSF53850">
    <property type="entry name" value="Periplasmic binding protein-like II"/>
    <property type="match status" value="1"/>
</dbReference>
<accession>A0A1H8ZXK2</accession>
<proteinExistence type="inferred from homology"/>
<keyword evidence="3 5" id="KW-0732">Signal</keyword>
<evidence type="ECO:0000256" key="5">
    <source>
        <dbReference type="SAM" id="SignalP"/>
    </source>
</evidence>
<dbReference type="InterPro" id="IPR044084">
    <property type="entry name" value="AvModA-like_subst-bd"/>
</dbReference>
<dbReference type="STRING" id="867345.SAMN05421693_103107"/>
<sequence>MRLSRLLLTLVLLLSSLSTATAAELRAAVAANFLGTLQTLVATYEAETGHRINLSAGSSGALYAQIVNGAPFDLFFSADVQRAEALVNDGLALEDSRFTYAIGIPVLWSSKPDFLEAPETVLSSGNYRHLSITDPRTAPYGVAAQQILEHLGIWDTLNQQRRVIRAQTITQVYAQVASGAADLGFVALAQLQDGEGNMPGSHWIPPAEWFDPIAQQAVILKRARNKAVAQDFMDWLQGEQATRMIEAAGYTTP</sequence>
<dbReference type="GO" id="GO:0015689">
    <property type="term" value="P:molybdate ion transport"/>
    <property type="evidence" value="ECO:0007669"/>
    <property type="project" value="InterPro"/>
</dbReference>
<dbReference type="AlphaFoldDB" id="A0A1H8ZXK2"/>
<dbReference type="InterPro" id="IPR005950">
    <property type="entry name" value="ModA"/>
</dbReference>
<evidence type="ECO:0000313" key="6">
    <source>
        <dbReference type="EMBL" id="SEP69011.1"/>
    </source>
</evidence>
<dbReference type="Gene3D" id="3.40.190.10">
    <property type="entry name" value="Periplasmic binding protein-like II"/>
    <property type="match status" value="2"/>
</dbReference>
<dbReference type="Pfam" id="PF13531">
    <property type="entry name" value="SBP_bac_11"/>
    <property type="match status" value="1"/>
</dbReference>
<dbReference type="PANTHER" id="PTHR30632">
    <property type="entry name" value="MOLYBDATE-BINDING PERIPLASMIC PROTEIN"/>
    <property type="match status" value="1"/>
</dbReference>
<dbReference type="EMBL" id="FOFO01000003">
    <property type="protein sequence ID" value="SEP69011.1"/>
    <property type="molecule type" value="Genomic_DNA"/>
</dbReference>
<comment type="similarity">
    <text evidence="1">Belongs to the bacterial solute-binding protein ModA family.</text>
</comment>
<gene>
    <name evidence="6" type="ORF">SAMN05421693_103107</name>
</gene>
<evidence type="ECO:0000256" key="4">
    <source>
        <dbReference type="PIRSR" id="PIRSR004846-1"/>
    </source>
</evidence>
<keyword evidence="2 4" id="KW-0479">Metal-binding</keyword>